<keyword evidence="4" id="KW-1185">Reference proteome</keyword>
<proteinExistence type="predicted"/>
<dbReference type="Gene3D" id="3.40.50.2000">
    <property type="entry name" value="Glycogen Phosphorylase B"/>
    <property type="match status" value="2"/>
</dbReference>
<comment type="caution">
    <text evidence="3">The sequence shown here is derived from an EMBL/GenBank/DDBJ whole genome shotgun (WGS) entry which is preliminary data.</text>
</comment>
<dbReference type="AlphaFoldDB" id="A0A937CRQ2"/>
<feature type="domain" description="Glycosyltransferase subfamily 4-like N-terminal" evidence="2">
    <location>
        <begin position="17"/>
        <end position="174"/>
    </location>
</feature>
<protein>
    <submittedName>
        <fullName evidence="3">Glycosyltransferase</fullName>
    </submittedName>
</protein>
<evidence type="ECO:0000313" key="4">
    <source>
        <dbReference type="Proteomes" id="UP000633219"/>
    </source>
</evidence>
<gene>
    <name evidence="3" type="ORF">JJB09_23690</name>
</gene>
<dbReference type="InterPro" id="IPR050194">
    <property type="entry name" value="Glycosyltransferase_grp1"/>
</dbReference>
<feature type="domain" description="Glycosyl transferase family 1" evidence="1">
    <location>
        <begin position="194"/>
        <end position="312"/>
    </location>
</feature>
<organism evidence="3 4">
    <name type="scientific">Rhizobium setariae</name>
    <dbReference type="NCBI Taxonomy" id="2801340"/>
    <lineage>
        <taxon>Bacteria</taxon>
        <taxon>Pseudomonadati</taxon>
        <taxon>Pseudomonadota</taxon>
        <taxon>Alphaproteobacteria</taxon>
        <taxon>Hyphomicrobiales</taxon>
        <taxon>Rhizobiaceae</taxon>
        <taxon>Rhizobium/Agrobacterium group</taxon>
        <taxon>Rhizobium</taxon>
    </lineage>
</organism>
<dbReference type="Pfam" id="PF00534">
    <property type="entry name" value="Glycos_transf_1"/>
    <property type="match status" value="1"/>
</dbReference>
<evidence type="ECO:0000313" key="3">
    <source>
        <dbReference type="EMBL" id="MBL0375022.1"/>
    </source>
</evidence>
<dbReference type="EMBL" id="JAEQNC010000018">
    <property type="protein sequence ID" value="MBL0375022.1"/>
    <property type="molecule type" value="Genomic_DNA"/>
</dbReference>
<dbReference type="Proteomes" id="UP000633219">
    <property type="component" value="Unassembled WGS sequence"/>
</dbReference>
<dbReference type="Pfam" id="PF13579">
    <property type="entry name" value="Glyco_trans_4_4"/>
    <property type="match status" value="1"/>
</dbReference>
<dbReference type="SUPFAM" id="SSF53756">
    <property type="entry name" value="UDP-Glycosyltransferase/glycogen phosphorylase"/>
    <property type="match status" value="1"/>
</dbReference>
<dbReference type="RefSeq" id="WP_201663574.1">
    <property type="nucleotide sequence ID" value="NZ_JAEQNC010000018.1"/>
</dbReference>
<dbReference type="InterPro" id="IPR028098">
    <property type="entry name" value="Glyco_trans_4-like_N"/>
</dbReference>
<dbReference type="GO" id="GO:0016757">
    <property type="term" value="F:glycosyltransferase activity"/>
    <property type="evidence" value="ECO:0007669"/>
    <property type="project" value="InterPro"/>
</dbReference>
<dbReference type="PANTHER" id="PTHR45947">
    <property type="entry name" value="SULFOQUINOVOSYL TRANSFERASE SQD2"/>
    <property type="match status" value="1"/>
</dbReference>
<accession>A0A937CRQ2</accession>
<evidence type="ECO:0000259" key="2">
    <source>
        <dbReference type="Pfam" id="PF13579"/>
    </source>
</evidence>
<name>A0A937CRQ2_9HYPH</name>
<reference evidence="3" key="1">
    <citation type="submission" date="2021-01" db="EMBL/GenBank/DDBJ databases">
        <title>Rhizobium sp. strain KVB221 16S ribosomal RNA gene Genome sequencing and assembly.</title>
        <authorList>
            <person name="Kang M."/>
        </authorList>
    </citation>
    <scope>NUCLEOTIDE SEQUENCE</scope>
    <source>
        <strain evidence="3">KVB221</strain>
    </source>
</reference>
<dbReference type="InterPro" id="IPR001296">
    <property type="entry name" value="Glyco_trans_1"/>
</dbReference>
<dbReference type="PANTHER" id="PTHR45947:SF13">
    <property type="entry name" value="TRANSFERASE"/>
    <property type="match status" value="1"/>
</dbReference>
<evidence type="ECO:0000259" key="1">
    <source>
        <dbReference type="Pfam" id="PF00534"/>
    </source>
</evidence>
<sequence>MNKRLALVMPTLSPLGGGVSEAARLHLSALAPAGFEQISVHTLDDSMEKVDPAQWEAAKLHLHRFYGPKSYSFAPGMFFSLMAAKPDLVHVHGVWQFQCAAVHLWSMLTGKPYIVSPHGMLEPWIRARSAKLKGAVSALYQNRFLRNTAGFHLLTDKESTDVSEFLTSQPSRIVRNFAQPFASDGMKPGWWKSEYEGRKVYLFLGRIHEKKGCMELMEAWERLSREDQSFHDGSVLVFCGWNDGISGFEDRAEALGRQFGNVLFAGPQYGAEKHRSMATARYFMLPSKSEGLPMAVLEAWAAGVPAILTPECNLAIGFERGAAFHSGFTPDTIYPALKAAHMLAPEAWQAASDRARVLVAEEFSEESVRNGLLALYQAATEWKAIK</sequence>